<dbReference type="AlphaFoldDB" id="A0A837RAL3"/>
<organism evidence="1 2">
    <name type="scientific">Lactiplantibacillus pentosus DSM 20314</name>
    <dbReference type="NCBI Taxonomy" id="1423791"/>
    <lineage>
        <taxon>Bacteria</taxon>
        <taxon>Bacillati</taxon>
        <taxon>Bacillota</taxon>
        <taxon>Bacilli</taxon>
        <taxon>Lactobacillales</taxon>
        <taxon>Lactobacillaceae</taxon>
        <taxon>Lactiplantibacillus</taxon>
    </lineage>
</organism>
<dbReference type="InterPro" id="IPR053916">
    <property type="entry name" value="DUF6978"/>
</dbReference>
<reference evidence="1 2" key="1">
    <citation type="journal article" date="2015" name="Genome Announc.">
        <title>Expanding the biotechnology potential of lactobacilli through comparative genomics of 213 strains and associated genera.</title>
        <authorList>
            <person name="Sun Z."/>
            <person name="Harris H.M."/>
            <person name="McCann A."/>
            <person name="Guo C."/>
            <person name="Argimon S."/>
            <person name="Zhang W."/>
            <person name="Yang X."/>
            <person name="Jeffery I.B."/>
            <person name="Cooney J.C."/>
            <person name="Kagawa T.F."/>
            <person name="Liu W."/>
            <person name="Song Y."/>
            <person name="Salvetti E."/>
            <person name="Wrobel A."/>
            <person name="Rasinkangas P."/>
            <person name="Parkhill J."/>
            <person name="Rea M.C."/>
            <person name="O'Sullivan O."/>
            <person name="Ritari J."/>
            <person name="Douillard F.P."/>
            <person name="Paul Ross R."/>
            <person name="Yang R."/>
            <person name="Briner A.E."/>
            <person name="Felis G.E."/>
            <person name="de Vos W.M."/>
            <person name="Barrangou R."/>
            <person name="Klaenhammer T.R."/>
            <person name="Caufield P.W."/>
            <person name="Cui Y."/>
            <person name="Zhang H."/>
            <person name="O'Toole P.W."/>
        </authorList>
    </citation>
    <scope>NUCLEOTIDE SEQUENCE [LARGE SCALE GENOMIC DNA]</scope>
    <source>
        <strain evidence="1 2">DSM 20314</strain>
    </source>
</reference>
<dbReference type="GeneID" id="49393025"/>
<sequence length="142" mass="16413">MEDTKYSTLHNYPKITNQNKLFCAVQGSQKVFNGHAVFNSNEQFKVIQVRKGHIRKKDLTYVLMYRHKEIMLRVDLIGATHQGTPTPHVHIFDESHDNGLTVIPLNQIPEYNTTDNVIESLGEFLKYNNFQVELLEISEPTV</sequence>
<accession>A0A837RAL3</accession>
<gene>
    <name evidence="1" type="ORF">FD24_GL000598</name>
</gene>
<protein>
    <submittedName>
        <fullName evidence="1">Uncharacterized protein</fullName>
    </submittedName>
</protein>
<proteinExistence type="predicted"/>
<dbReference type="EMBL" id="AZCU01000012">
    <property type="protein sequence ID" value="KRK23926.1"/>
    <property type="molecule type" value="Genomic_DNA"/>
</dbReference>
<dbReference type="Pfam" id="PF22398">
    <property type="entry name" value="DUF6978"/>
    <property type="match status" value="1"/>
</dbReference>
<dbReference type="Proteomes" id="UP000051020">
    <property type="component" value="Unassembled WGS sequence"/>
</dbReference>
<evidence type="ECO:0000313" key="2">
    <source>
        <dbReference type="Proteomes" id="UP000051020"/>
    </source>
</evidence>
<name>A0A837RAL3_LACPE</name>
<dbReference type="RefSeq" id="WP_050339185.1">
    <property type="nucleotide sequence ID" value="NZ_AZCU01000012.1"/>
</dbReference>
<comment type="caution">
    <text evidence="1">The sequence shown here is derived from an EMBL/GenBank/DDBJ whole genome shotgun (WGS) entry which is preliminary data.</text>
</comment>
<evidence type="ECO:0000313" key="1">
    <source>
        <dbReference type="EMBL" id="KRK23926.1"/>
    </source>
</evidence>